<dbReference type="Gene3D" id="3.90.640.10">
    <property type="entry name" value="Actin, Chain A, domain 4"/>
    <property type="match status" value="1"/>
</dbReference>
<feature type="compositionally biased region" description="Low complexity" evidence="2">
    <location>
        <begin position="33"/>
        <end position="48"/>
    </location>
</feature>
<dbReference type="Pfam" id="PF00022">
    <property type="entry name" value="Actin"/>
    <property type="match status" value="1"/>
</dbReference>
<reference evidence="4" key="2">
    <citation type="submission" date="2013-07" db="EMBL/GenBank/DDBJ databases">
        <authorList>
            <consortium name="The Broad Institute Genome Sequencing Platform"/>
            <person name="Cuomo C."/>
            <person name="Litvintseva A."/>
            <person name="Chen Y."/>
            <person name="Heitman J."/>
            <person name="Sun S."/>
            <person name="Springer D."/>
            <person name="Dromer F."/>
            <person name="Young S.K."/>
            <person name="Zeng Q."/>
            <person name="Gargeya S."/>
            <person name="Fitzgerald M."/>
            <person name="Abouelleil A."/>
            <person name="Alvarado L."/>
            <person name="Berlin A.M."/>
            <person name="Chapman S.B."/>
            <person name="Dewar J."/>
            <person name="Goldberg J."/>
            <person name="Griggs A."/>
            <person name="Gujja S."/>
            <person name="Hansen M."/>
            <person name="Howarth C."/>
            <person name="Imamovic A."/>
            <person name="Larimer J."/>
            <person name="McCowan C."/>
            <person name="Murphy C."/>
            <person name="Pearson M."/>
            <person name="Priest M."/>
            <person name="Roberts A."/>
            <person name="Saif S."/>
            <person name="Shea T."/>
            <person name="Sykes S."/>
            <person name="Wortman J."/>
            <person name="Nusbaum C."/>
            <person name="Birren B."/>
        </authorList>
    </citation>
    <scope>NUCLEOTIDE SEQUENCE</scope>
    <source>
        <strain evidence="4">CBS 10737</strain>
    </source>
</reference>
<gene>
    <name evidence="3" type="ORF">I206_05782</name>
    <name evidence="4" type="ORF">I206_107453</name>
</gene>
<dbReference type="KEGG" id="kpin:30174151"/>
<proteinExistence type="inferred from homology"/>
<evidence type="ECO:0000313" key="5">
    <source>
        <dbReference type="Proteomes" id="UP000094020"/>
    </source>
</evidence>
<keyword evidence="5" id="KW-1185">Reference proteome</keyword>
<reference evidence="3" key="3">
    <citation type="submission" date="2016-07" db="EMBL/GenBank/DDBJ databases">
        <title>Evolution of pathogenesis and genome organization in the Tremellales.</title>
        <authorList>
            <person name="Cuomo C."/>
            <person name="Litvintseva A."/>
            <person name="Heitman J."/>
            <person name="Chen Y."/>
            <person name="Sun S."/>
            <person name="Springer D."/>
            <person name="Dromer F."/>
            <person name="Young S."/>
            <person name="Zeng Q."/>
            <person name="Chapman S."/>
            <person name="Gujja S."/>
            <person name="Saif S."/>
            <person name="Birren B."/>
        </authorList>
    </citation>
    <scope>NUCLEOTIDE SEQUENCE</scope>
    <source>
        <strain evidence="3">CBS 10737</strain>
    </source>
</reference>
<dbReference type="SUPFAM" id="SSF53067">
    <property type="entry name" value="Actin-like ATPase domain"/>
    <property type="match status" value="2"/>
</dbReference>
<sequence>MSSSSSAGLRPGPSTGSITTPTKRAAFAASTEAGPSRARPAGASPAYSSRRHSLYGIEDRVVIDPGSRIWKVGFSGEADPRSVFYALDSTDADNTGASEAWGLDPSQMSGVFESRSEGERLIGVRVIKKLRETFVKHLMTDSKARKVIIIENTFIPIGVKEHIARALFDNLQVPSVSFTPSSLLSLAACGRITGLVIDVGWLETTVTPVYHSRPLYNLARSTPLAGKKLHGHLRTLIRHHAIYIPPPLSLSKIHDRRAARIPSTVLTDDLVERILTEGCFVGNVHLSDNDDPMDVDLAQDEEDEETRLAKEWKDIYSGSSTAKDMRFRIPSTDFGPATIIVPGWIRERVAELLLVDDENSEEGSIPNLILDCILKLPIDIRSTVISSLLVVGGTASLPGFIPRLRISLLQLLLPSPVSTTEQSKSPMNSIQNRKEETILWRKRNKEPYKEIYGLASKLIIVNDPAPLDGEGGNKSGKAPRWSTSLISWVGGSLAGSLKTSSPELTREVYDTNISLSINRGENYKEEIEISEIDLSTSIGVNIQDLKVGQAIKYQIDENDDFKIARKRGWKDNAGLSDWSRSGIRI</sequence>
<dbReference type="STRING" id="1296096.A0A1B9HXD9"/>
<dbReference type="AlphaFoldDB" id="A0A1B9HXD9"/>
<evidence type="ECO:0000313" key="3">
    <source>
        <dbReference type="EMBL" id="OCF47918.1"/>
    </source>
</evidence>
<dbReference type="EMBL" id="KI894014">
    <property type="protein sequence ID" value="OCF47918.1"/>
    <property type="molecule type" value="Genomic_DNA"/>
</dbReference>
<dbReference type="CDD" id="cd10207">
    <property type="entry name" value="ASKHA_NBD_Arp10"/>
    <property type="match status" value="1"/>
</dbReference>
<dbReference type="InterPro" id="IPR043129">
    <property type="entry name" value="ATPase_NBD"/>
</dbReference>
<evidence type="ECO:0000313" key="4">
    <source>
        <dbReference type="EMBL" id="WWC73483.1"/>
    </source>
</evidence>
<reference evidence="3" key="1">
    <citation type="submission" date="2013-07" db="EMBL/GenBank/DDBJ databases">
        <title>The Genome Sequence of Cryptococcus pinus CBS10737.</title>
        <authorList>
            <consortium name="The Broad Institute Genome Sequencing Platform"/>
            <person name="Cuomo C."/>
            <person name="Litvintseva A."/>
            <person name="Chen Y."/>
            <person name="Heitman J."/>
            <person name="Sun S."/>
            <person name="Springer D."/>
            <person name="Dromer F."/>
            <person name="Young S.K."/>
            <person name="Zeng Q."/>
            <person name="Gargeya S."/>
            <person name="Fitzgerald M."/>
            <person name="Abouelleil A."/>
            <person name="Alvarado L."/>
            <person name="Berlin A.M."/>
            <person name="Chapman S.B."/>
            <person name="Dewar J."/>
            <person name="Goldberg J."/>
            <person name="Griggs A."/>
            <person name="Gujja S."/>
            <person name="Hansen M."/>
            <person name="Howarth C."/>
            <person name="Imamovic A."/>
            <person name="Larimer J."/>
            <person name="McCowan C."/>
            <person name="Murphy C."/>
            <person name="Pearson M."/>
            <person name="Priest M."/>
            <person name="Roberts A."/>
            <person name="Saif S."/>
            <person name="Shea T."/>
            <person name="Sykes S."/>
            <person name="Wortman J."/>
            <person name="Nusbaum C."/>
            <person name="Birren B."/>
        </authorList>
    </citation>
    <scope>NUCLEOTIDE SEQUENCE [LARGE SCALE GENOMIC DNA]</scope>
    <source>
        <strain evidence="3">CBS 10737</strain>
    </source>
</reference>
<evidence type="ECO:0000256" key="2">
    <source>
        <dbReference type="SAM" id="MobiDB-lite"/>
    </source>
</evidence>
<dbReference type="Gene3D" id="3.30.420.40">
    <property type="match status" value="2"/>
</dbReference>
<feature type="compositionally biased region" description="Low complexity" evidence="2">
    <location>
        <begin position="11"/>
        <end position="22"/>
    </location>
</feature>
<dbReference type="Proteomes" id="UP000094020">
    <property type="component" value="Chromosome 11"/>
</dbReference>
<name>A0A1B9HXD9_9TREE</name>
<dbReference type="RefSeq" id="XP_019009137.1">
    <property type="nucleotide sequence ID" value="XM_019157497.1"/>
</dbReference>
<organism evidence="3">
    <name type="scientific">Kwoniella pini CBS 10737</name>
    <dbReference type="NCBI Taxonomy" id="1296096"/>
    <lineage>
        <taxon>Eukaryota</taxon>
        <taxon>Fungi</taxon>
        <taxon>Dikarya</taxon>
        <taxon>Basidiomycota</taxon>
        <taxon>Agaricomycotina</taxon>
        <taxon>Tremellomycetes</taxon>
        <taxon>Tremellales</taxon>
        <taxon>Cryptococcaceae</taxon>
        <taxon>Kwoniella</taxon>
    </lineage>
</organism>
<dbReference type="PANTHER" id="PTHR11937">
    <property type="entry name" value="ACTIN"/>
    <property type="match status" value="1"/>
</dbReference>
<dbReference type="EMBL" id="CP144529">
    <property type="protein sequence ID" value="WWC73483.1"/>
    <property type="molecule type" value="Genomic_DNA"/>
</dbReference>
<reference evidence="4" key="4">
    <citation type="submission" date="2024-02" db="EMBL/GenBank/DDBJ databases">
        <title>Comparative genomics of Cryptococcus and Kwoniella reveals pathogenesis evolution and contrasting modes of karyotype evolution via chromosome fusion or intercentromeric recombination.</title>
        <authorList>
            <person name="Coelho M.A."/>
            <person name="David-Palma M."/>
            <person name="Shea T."/>
            <person name="Bowers K."/>
            <person name="McGinley-Smith S."/>
            <person name="Mohammad A.W."/>
            <person name="Gnirke A."/>
            <person name="Yurkov A.M."/>
            <person name="Nowrousian M."/>
            <person name="Sun S."/>
            <person name="Cuomo C.A."/>
            <person name="Heitman J."/>
        </authorList>
    </citation>
    <scope>NUCLEOTIDE SEQUENCE</scope>
    <source>
        <strain evidence="4">CBS 10737</strain>
    </source>
</reference>
<feature type="region of interest" description="Disordered" evidence="2">
    <location>
        <begin position="1"/>
        <end position="49"/>
    </location>
</feature>
<dbReference type="InterPro" id="IPR004000">
    <property type="entry name" value="Actin"/>
</dbReference>
<dbReference type="GeneID" id="30174151"/>
<comment type="similarity">
    <text evidence="1">Belongs to the actin family.</text>
</comment>
<dbReference type="SMART" id="SM00268">
    <property type="entry name" value="ACTIN"/>
    <property type="match status" value="1"/>
</dbReference>
<evidence type="ECO:0000256" key="1">
    <source>
        <dbReference type="RuleBase" id="RU000487"/>
    </source>
</evidence>
<accession>A0A1B9HXD9</accession>
<protein>
    <recommendedName>
        <fullName evidence="6">Actin-like ATPase domain-containing protein</fullName>
    </recommendedName>
</protein>
<dbReference type="OrthoDB" id="337660at2759"/>
<evidence type="ECO:0008006" key="6">
    <source>
        <dbReference type="Google" id="ProtNLM"/>
    </source>
</evidence>